<keyword evidence="2" id="KW-1133">Transmembrane helix</keyword>
<name>A0ABS7QL22_9ACTN</name>
<evidence type="ECO:0000313" key="3">
    <source>
        <dbReference type="EMBL" id="MBY8883873.1"/>
    </source>
</evidence>
<evidence type="ECO:0000313" key="4">
    <source>
        <dbReference type="Proteomes" id="UP001198565"/>
    </source>
</evidence>
<organism evidence="3 4">
    <name type="scientific">Streptantibioticus parmotrematis</name>
    <dbReference type="NCBI Taxonomy" id="2873249"/>
    <lineage>
        <taxon>Bacteria</taxon>
        <taxon>Bacillati</taxon>
        <taxon>Actinomycetota</taxon>
        <taxon>Actinomycetes</taxon>
        <taxon>Kitasatosporales</taxon>
        <taxon>Streptomycetaceae</taxon>
        <taxon>Streptantibioticus</taxon>
    </lineage>
</organism>
<gene>
    <name evidence="3" type="ORF">K7472_03330</name>
</gene>
<protein>
    <submittedName>
        <fullName evidence="3">Uncharacterized protein</fullName>
    </submittedName>
</protein>
<dbReference type="Proteomes" id="UP001198565">
    <property type="component" value="Unassembled WGS sequence"/>
</dbReference>
<sequence>MTSPDDETRREPRFEPASDDEAQRGPRFEPASLVAGLLFLGIAAAFGCDAAGLWHPETWLLAPTLGIGLALTGATTAATEAVRERRRRKRS</sequence>
<evidence type="ECO:0000256" key="1">
    <source>
        <dbReference type="SAM" id="MobiDB-lite"/>
    </source>
</evidence>
<keyword evidence="4" id="KW-1185">Reference proteome</keyword>
<dbReference type="EMBL" id="JAINVZ010000002">
    <property type="protein sequence ID" value="MBY8883873.1"/>
    <property type="molecule type" value="Genomic_DNA"/>
</dbReference>
<accession>A0ABS7QL22</accession>
<feature type="transmembrane region" description="Helical" evidence="2">
    <location>
        <begin position="60"/>
        <end position="82"/>
    </location>
</feature>
<keyword evidence="2" id="KW-0812">Transmembrane</keyword>
<reference evidence="3 4" key="1">
    <citation type="submission" date="2021-08" db="EMBL/GenBank/DDBJ databases">
        <title>Streptomyces sp. PTM05 isolated from lichen.</title>
        <authorList>
            <person name="Somphong A."/>
            <person name="Phongsopitanun W."/>
            <person name="Tanasupawat S."/>
        </authorList>
    </citation>
    <scope>NUCLEOTIDE SEQUENCE [LARGE SCALE GENOMIC DNA]</scope>
    <source>
        <strain evidence="3 4">Ptm05</strain>
    </source>
</reference>
<keyword evidence="2" id="KW-0472">Membrane</keyword>
<proteinExistence type="predicted"/>
<feature type="region of interest" description="Disordered" evidence="1">
    <location>
        <begin position="1"/>
        <end position="26"/>
    </location>
</feature>
<feature type="transmembrane region" description="Helical" evidence="2">
    <location>
        <begin position="33"/>
        <end position="54"/>
    </location>
</feature>
<comment type="caution">
    <text evidence="3">The sequence shown here is derived from an EMBL/GenBank/DDBJ whole genome shotgun (WGS) entry which is preliminary data.</text>
</comment>
<evidence type="ECO:0000256" key="2">
    <source>
        <dbReference type="SAM" id="Phobius"/>
    </source>
</evidence>
<dbReference type="RefSeq" id="WP_222974409.1">
    <property type="nucleotide sequence ID" value="NZ_JAINVZ010000002.1"/>
</dbReference>